<reference evidence="4" key="1">
    <citation type="submission" date="2023-06" db="EMBL/GenBank/DDBJ databases">
        <title>Genome-scale phylogeny and comparative genomics of the fungal order Sordariales.</title>
        <authorList>
            <consortium name="Lawrence Berkeley National Laboratory"/>
            <person name="Hensen N."/>
            <person name="Bonometti L."/>
            <person name="Westerberg I."/>
            <person name="Brannstrom I.O."/>
            <person name="Guillou S."/>
            <person name="Cros-Aarteil S."/>
            <person name="Calhoun S."/>
            <person name="Haridas S."/>
            <person name="Kuo A."/>
            <person name="Mondo S."/>
            <person name="Pangilinan J."/>
            <person name="Riley R."/>
            <person name="LaButti K."/>
            <person name="Andreopoulos B."/>
            <person name="Lipzen A."/>
            <person name="Chen C."/>
            <person name="Yanf M."/>
            <person name="Daum C."/>
            <person name="Ng V."/>
            <person name="Clum A."/>
            <person name="Steindorff A."/>
            <person name="Ohm R."/>
            <person name="Martin F."/>
            <person name="Silar P."/>
            <person name="Natvig D."/>
            <person name="Lalanne C."/>
            <person name="Gautier V."/>
            <person name="Ament-velasquez S.L."/>
            <person name="Kruys A."/>
            <person name="Hutchinson M.I."/>
            <person name="Powell A.J."/>
            <person name="Barry K."/>
            <person name="Miller A.N."/>
            <person name="Grigoriev I.V."/>
            <person name="Debuchy R."/>
            <person name="Gladieux P."/>
            <person name="Thoren M.H."/>
            <person name="Johannesson H."/>
        </authorList>
    </citation>
    <scope>NUCLEOTIDE SEQUENCE</scope>
    <source>
        <strain evidence="4">SMH3391-2</strain>
    </source>
</reference>
<dbReference type="Proteomes" id="UP001174934">
    <property type="component" value="Unassembled WGS sequence"/>
</dbReference>
<dbReference type="PROSITE" id="PS50297">
    <property type="entry name" value="ANK_REP_REGION"/>
    <property type="match status" value="2"/>
</dbReference>
<dbReference type="AlphaFoldDB" id="A0AA39WUN2"/>
<evidence type="ECO:0000256" key="3">
    <source>
        <dbReference type="PROSITE-ProRule" id="PRU00023"/>
    </source>
</evidence>
<dbReference type="Gene3D" id="1.25.40.20">
    <property type="entry name" value="Ankyrin repeat-containing domain"/>
    <property type="match status" value="1"/>
</dbReference>
<dbReference type="Pfam" id="PF00023">
    <property type="entry name" value="Ank"/>
    <property type="match status" value="1"/>
</dbReference>
<proteinExistence type="predicted"/>
<dbReference type="SMART" id="SM00248">
    <property type="entry name" value="ANK"/>
    <property type="match status" value="5"/>
</dbReference>
<evidence type="ECO:0000313" key="4">
    <source>
        <dbReference type="EMBL" id="KAK0621895.1"/>
    </source>
</evidence>
<comment type="caution">
    <text evidence="4">The sequence shown here is derived from an EMBL/GenBank/DDBJ whole genome shotgun (WGS) entry which is preliminary data.</text>
</comment>
<dbReference type="InterPro" id="IPR002110">
    <property type="entry name" value="Ankyrin_rpt"/>
</dbReference>
<dbReference type="EMBL" id="JAULSR010000004">
    <property type="protein sequence ID" value="KAK0621895.1"/>
    <property type="molecule type" value="Genomic_DNA"/>
</dbReference>
<dbReference type="PROSITE" id="PS50088">
    <property type="entry name" value="ANK_REPEAT"/>
    <property type="match status" value="4"/>
</dbReference>
<dbReference type="InterPro" id="IPR036770">
    <property type="entry name" value="Ankyrin_rpt-contain_sf"/>
</dbReference>
<organism evidence="4 5">
    <name type="scientific">Bombardia bombarda</name>
    <dbReference type="NCBI Taxonomy" id="252184"/>
    <lineage>
        <taxon>Eukaryota</taxon>
        <taxon>Fungi</taxon>
        <taxon>Dikarya</taxon>
        <taxon>Ascomycota</taxon>
        <taxon>Pezizomycotina</taxon>
        <taxon>Sordariomycetes</taxon>
        <taxon>Sordariomycetidae</taxon>
        <taxon>Sordariales</taxon>
        <taxon>Lasiosphaeriaceae</taxon>
        <taxon>Bombardia</taxon>
    </lineage>
</organism>
<feature type="repeat" description="ANK" evidence="3">
    <location>
        <begin position="168"/>
        <end position="200"/>
    </location>
</feature>
<dbReference type="PRINTS" id="PR01415">
    <property type="entry name" value="ANKYRIN"/>
</dbReference>
<feature type="repeat" description="ANK" evidence="3">
    <location>
        <begin position="18"/>
        <end position="50"/>
    </location>
</feature>
<sequence length="214" mass="23474">MVERLIDRGVELSTETELGDSAIYIAGRCQDPEVIKLLLDNGANVNDRGGKHYEDRWDWLQRTEYNATPLHRAAENGRTETARLLIEASADVNSVDGSGVSVLERAVNSEKAELIRLLIDAGVGLIIHDNTASGLLMVAVRSPGPDAIYLVNHLLEKGIDVNVRYKGYYGTALYYVAWDGDIDMARHLLENGARIEEADDHGKTALSRLGSMGV</sequence>
<feature type="repeat" description="ANK" evidence="3">
    <location>
        <begin position="98"/>
        <end position="130"/>
    </location>
</feature>
<feature type="repeat" description="ANK" evidence="3">
    <location>
        <begin position="65"/>
        <end position="97"/>
    </location>
</feature>
<keyword evidence="5" id="KW-1185">Reference proteome</keyword>
<dbReference type="Pfam" id="PF13857">
    <property type="entry name" value="Ank_5"/>
    <property type="match status" value="1"/>
</dbReference>
<evidence type="ECO:0000313" key="5">
    <source>
        <dbReference type="Proteomes" id="UP001174934"/>
    </source>
</evidence>
<keyword evidence="1" id="KW-0677">Repeat</keyword>
<gene>
    <name evidence="4" type="ORF">B0T17DRAFT_642211</name>
</gene>
<name>A0AA39WUN2_9PEZI</name>
<evidence type="ECO:0000256" key="2">
    <source>
        <dbReference type="ARBA" id="ARBA00023043"/>
    </source>
</evidence>
<evidence type="ECO:0000256" key="1">
    <source>
        <dbReference type="ARBA" id="ARBA00022737"/>
    </source>
</evidence>
<dbReference type="PANTHER" id="PTHR24171">
    <property type="entry name" value="ANKYRIN REPEAT DOMAIN-CONTAINING PROTEIN 39-RELATED"/>
    <property type="match status" value="1"/>
</dbReference>
<accession>A0AA39WUN2</accession>
<dbReference type="Pfam" id="PF12796">
    <property type="entry name" value="Ank_2"/>
    <property type="match status" value="1"/>
</dbReference>
<keyword evidence="2 3" id="KW-0040">ANK repeat</keyword>
<dbReference type="SUPFAM" id="SSF48403">
    <property type="entry name" value="Ankyrin repeat"/>
    <property type="match status" value="1"/>
</dbReference>
<protein>
    <submittedName>
        <fullName evidence="4">Ankyrin repeat-containing domain protein</fullName>
    </submittedName>
</protein>